<evidence type="ECO:0000313" key="7">
    <source>
        <dbReference type="EMBL" id="UOO80017.1"/>
    </source>
</evidence>
<dbReference type="Proteomes" id="UP000294721">
    <property type="component" value="Unassembled WGS sequence"/>
</dbReference>
<name>A0AAE9GUK5_9NEIS</name>
<gene>
    <name evidence="6" type="ORF">EV680_13510</name>
    <name evidence="7" type="ORF">LVJ78_03080</name>
</gene>
<dbReference type="InterPro" id="IPR002123">
    <property type="entry name" value="Plipid/glycerol_acylTrfase"/>
</dbReference>
<dbReference type="GO" id="GO:0006654">
    <property type="term" value="P:phosphatidic acid biosynthetic process"/>
    <property type="evidence" value="ECO:0007669"/>
    <property type="project" value="TreeGrafter"/>
</dbReference>
<feature type="domain" description="Phospholipid/glycerol acyltransferase" evidence="5">
    <location>
        <begin position="70"/>
        <end position="184"/>
    </location>
</feature>
<evidence type="ECO:0000256" key="3">
    <source>
        <dbReference type="ARBA" id="ARBA00023315"/>
    </source>
</evidence>
<organism evidence="7 9">
    <name type="scientific">Uruburuella suis</name>
    <dbReference type="NCBI Taxonomy" id="252130"/>
    <lineage>
        <taxon>Bacteria</taxon>
        <taxon>Pseudomonadati</taxon>
        <taxon>Pseudomonadota</taxon>
        <taxon>Betaproteobacteria</taxon>
        <taxon>Neisseriales</taxon>
        <taxon>Neisseriaceae</taxon>
        <taxon>Uruburuella</taxon>
    </lineage>
</organism>
<sequence length="246" mass="27549">MLLIRNLIYWLLLVLITPPIFLLFLPAALFHNGANKMGRVWALTLMWSLKHIIGLNYRVIGRENIPAGPAIICSKHQSGWETLALQEIFPLQVYVAKKELFKLPFFGWGLKLAKTIGIDRSNRAQANTQLMAQGLARKRDGLWITIFPEGTRIPPGQRGKYRQGGARMAQMFEMDLVPVAVNSGEFWPRNSFMKYPGEITVVIGAPIRHNSGTPEEMMAQCEHWIENQQSQISGVGPCAAGKAKAV</sequence>
<evidence type="ECO:0000313" key="9">
    <source>
        <dbReference type="Proteomes" id="UP000829756"/>
    </source>
</evidence>
<dbReference type="Proteomes" id="UP000829756">
    <property type="component" value="Chromosome"/>
</dbReference>
<comment type="pathway">
    <text evidence="1">Lipid metabolism.</text>
</comment>
<dbReference type="SMART" id="SM00563">
    <property type="entry name" value="PlsC"/>
    <property type="match status" value="1"/>
</dbReference>
<reference evidence="7" key="3">
    <citation type="journal article" date="2022" name="Res Sq">
        <title>Evolution of multicellular longitudinally dividing oral cavity symbionts (Neisseriaceae).</title>
        <authorList>
            <person name="Nyongesa S."/>
            <person name="Weber P."/>
            <person name="Bernet E."/>
            <person name="Pullido F."/>
            <person name="Nieckarz M."/>
            <person name="Delaby M."/>
            <person name="Nieves C."/>
            <person name="Viehboeck T."/>
            <person name="Krause N."/>
            <person name="Rivera-Millot A."/>
            <person name="Nakamura A."/>
            <person name="Vischer N."/>
            <person name="VanNieuwenhze M."/>
            <person name="Brun Y."/>
            <person name="Cava F."/>
            <person name="Bulgheresi S."/>
            <person name="Veyrier F."/>
        </authorList>
    </citation>
    <scope>NUCLEOTIDE SEQUENCE</scope>
    <source>
        <strain evidence="7">1258/02</strain>
    </source>
</reference>
<evidence type="ECO:0000256" key="4">
    <source>
        <dbReference type="SAM" id="Phobius"/>
    </source>
</evidence>
<reference evidence="6 8" key="1">
    <citation type="submission" date="2019-03" db="EMBL/GenBank/DDBJ databases">
        <title>Genomic Encyclopedia of Type Strains, Phase IV (KMG-IV): sequencing the most valuable type-strain genomes for metagenomic binning, comparative biology and taxonomic classification.</title>
        <authorList>
            <person name="Goeker M."/>
        </authorList>
    </citation>
    <scope>NUCLEOTIDE SEQUENCE [LARGE SCALE GENOMIC DNA]</scope>
    <source>
        <strain evidence="6 8">DSM 17474</strain>
    </source>
</reference>
<dbReference type="PANTHER" id="PTHR10434:SF40">
    <property type="entry name" value="1-ACYL-SN-GLYCEROL-3-PHOSPHATE ACYLTRANSFERASE"/>
    <property type="match status" value="1"/>
</dbReference>
<accession>A0AAE9GUK5</accession>
<dbReference type="GO" id="GO:0003841">
    <property type="term" value="F:1-acylglycerol-3-phosphate O-acyltransferase activity"/>
    <property type="evidence" value="ECO:0007669"/>
    <property type="project" value="TreeGrafter"/>
</dbReference>
<dbReference type="PANTHER" id="PTHR10434">
    <property type="entry name" value="1-ACYL-SN-GLYCEROL-3-PHOSPHATE ACYLTRANSFERASE"/>
    <property type="match status" value="1"/>
</dbReference>
<evidence type="ECO:0000313" key="8">
    <source>
        <dbReference type="Proteomes" id="UP000294721"/>
    </source>
</evidence>
<evidence type="ECO:0000256" key="1">
    <source>
        <dbReference type="ARBA" id="ARBA00005189"/>
    </source>
</evidence>
<evidence type="ECO:0000313" key="6">
    <source>
        <dbReference type="EMBL" id="TCP00782.1"/>
    </source>
</evidence>
<evidence type="ECO:0000256" key="2">
    <source>
        <dbReference type="ARBA" id="ARBA00022679"/>
    </source>
</evidence>
<dbReference type="Pfam" id="PF01553">
    <property type="entry name" value="Acyltransferase"/>
    <property type="match status" value="1"/>
</dbReference>
<proteinExistence type="predicted"/>
<keyword evidence="4" id="KW-0472">Membrane</keyword>
<keyword evidence="3 7" id="KW-0012">Acyltransferase</keyword>
<dbReference type="AlphaFoldDB" id="A0AAE9GUK5"/>
<dbReference type="EMBL" id="CP091507">
    <property type="protein sequence ID" value="UOO80017.1"/>
    <property type="molecule type" value="Genomic_DNA"/>
</dbReference>
<keyword evidence="8" id="KW-1185">Reference proteome</keyword>
<protein>
    <submittedName>
        <fullName evidence="7">1-acyl-sn-glycerol-3-phosphate acyltransferase</fullName>
    </submittedName>
</protein>
<dbReference type="KEGG" id="usu:LVJ78_03080"/>
<keyword evidence="4" id="KW-1133">Transmembrane helix</keyword>
<dbReference type="CDD" id="cd07989">
    <property type="entry name" value="LPLAT_AGPAT-like"/>
    <property type="match status" value="1"/>
</dbReference>
<evidence type="ECO:0000259" key="5">
    <source>
        <dbReference type="SMART" id="SM00563"/>
    </source>
</evidence>
<reference evidence="7" key="2">
    <citation type="submission" date="2021-12" db="EMBL/GenBank/DDBJ databases">
        <authorList>
            <person name="Veyrier F.J."/>
        </authorList>
    </citation>
    <scope>NUCLEOTIDE SEQUENCE</scope>
    <source>
        <strain evidence="7">1258/02</strain>
    </source>
</reference>
<dbReference type="RefSeq" id="WP_132954692.1">
    <property type="nucleotide sequence ID" value="NZ_CBDUCQ010000027.1"/>
</dbReference>
<dbReference type="SUPFAM" id="SSF69593">
    <property type="entry name" value="Glycerol-3-phosphate (1)-acyltransferase"/>
    <property type="match status" value="1"/>
</dbReference>
<keyword evidence="4" id="KW-0812">Transmembrane</keyword>
<keyword evidence="2" id="KW-0808">Transferase</keyword>
<feature type="transmembrane region" description="Helical" evidence="4">
    <location>
        <begin position="7"/>
        <end position="28"/>
    </location>
</feature>
<dbReference type="EMBL" id="SLXE01000035">
    <property type="protein sequence ID" value="TCP00782.1"/>
    <property type="molecule type" value="Genomic_DNA"/>
</dbReference>